<reference evidence="3 4" key="1">
    <citation type="submission" date="2014-04" db="EMBL/GenBank/DDBJ databases">
        <title>Evolutionary Origins and Diversification of the Mycorrhizal Mutualists.</title>
        <authorList>
            <consortium name="DOE Joint Genome Institute"/>
            <consortium name="Mycorrhizal Genomics Consortium"/>
            <person name="Kohler A."/>
            <person name="Kuo A."/>
            <person name="Nagy L.G."/>
            <person name="Floudas D."/>
            <person name="Copeland A."/>
            <person name="Barry K.W."/>
            <person name="Cichocki N."/>
            <person name="Veneault-Fourrey C."/>
            <person name="LaButti K."/>
            <person name="Lindquist E.A."/>
            <person name="Lipzen A."/>
            <person name="Lundell T."/>
            <person name="Morin E."/>
            <person name="Murat C."/>
            <person name="Riley R."/>
            <person name="Ohm R."/>
            <person name="Sun H."/>
            <person name="Tunlid A."/>
            <person name="Henrissat B."/>
            <person name="Grigoriev I.V."/>
            <person name="Hibbett D.S."/>
            <person name="Martin F."/>
        </authorList>
    </citation>
    <scope>NUCLEOTIDE SEQUENCE [LARGE SCALE GENOMIC DNA]</scope>
    <source>
        <strain evidence="3 4">FD-317 M1</strain>
    </source>
</reference>
<protein>
    <submittedName>
        <fullName evidence="3">Uncharacterized protein</fullName>
    </submittedName>
</protein>
<organism evidence="3 4">
    <name type="scientific">Collybiopsis luxurians FD-317 M1</name>
    <dbReference type="NCBI Taxonomy" id="944289"/>
    <lineage>
        <taxon>Eukaryota</taxon>
        <taxon>Fungi</taxon>
        <taxon>Dikarya</taxon>
        <taxon>Basidiomycota</taxon>
        <taxon>Agaricomycotina</taxon>
        <taxon>Agaricomycetes</taxon>
        <taxon>Agaricomycetidae</taxon>
        <taxon>Agaricales</taxon>
        <taxon>Marasmiineae</taxon>
        <taxon>Omphalotaceae</taxon>
        <taxon>Collybiopsis</taxon>
        <taxon>Collybiopsis luxurians</taxon>
    </lineage>
</organism>
<dbReference type="OrthoDB" id="3059243at2759"/>
<feature type="chain" id="PRO_5002220631" evidence="2">
    <location>
        <begin position="22"/>
        <end position="369"/>
    </location>
</feature>
<dbReference type="EMBL" id="KN834767">
    <property type="protein sequence ID" value="KIK62533.1"/>
    <property type="molecule type" value="Genomic_DNA"/>
</dbReference>
<keyword evidence="2" id="KW-0732">Signal</keyword>
<feature type="region of interest" description="Disordered" evidence="1">
    <location>
        <begin position="31"/>
        <end position="136"/>
    </location>
</feature>
<name>A0A0D0D0M2_9AGAR</name>
<evidence type="ECO:0000256" key="2">
    <source>
        <dbReference type="SAM" id="SignalP"/>
    </source>
</evidence>
<dbReference type="Proteomes" id="UP000053593">
    <property type="component" value="Unassembled WGS sequence"/>
</dbReference>
<feature type="signal peptide" evidence="2">
    <location>
        <begin position="1"/>
        <end position="21"/>
    </location>
</feature>
<dbReference type="HOGENOM" id="CLU_750178_0_0_1"/>
<dbReference type="PRINTS" id="PR01217">
    <property type="entry name" value="PRICHEXTENSN"/>
</dbReference>
<feature type="compositionally biased region" description="Low complexity" evidence="1">
    <location>
        <begin position="64"/>
        <end position="78"/>
    </location>
</feature>
<evidence type="ECO:0000313" key="4">
    <source>
        <dbReference type="Proteomes" id="UP000053593"/>
    </source>
</evidence>
<keyword evidence="4" id="KW-1185">Reference proteome</keyword>
<evidence type="ECO:0000313" key="3">
    <source>
        <dbReference type="EMBL" id="KIK62533.1"/>
    </source>
</evidence>
<gene>
    <name evidence="3" type="ORF">GYMLUDRAFT_242691</name>
</gene>
<proteinExistence type="predicted"/>
<accession>A0A0D0D0M2</accession>
<feature type="compositionally biased region" description="Low complexity" evidence="1">
    <location>
        <begin position="85"/>
        <end position="127"/>
    </location>
</feature>
<evidence type="ECO:0000256" key="1">
    <source>
        <dbReference type="SAM" id="MobiDB-lite"/>
    </source>
</evidence>
<sequence length="369" mass="39135">MRLSTMLYGLVSVALLVQAAPAPIGENANSALVNRATTKKPTTAPAKPPTTKPTTPQAKPPTTNPTKPGTTTKPTTPQAKPPTTNPTKPGTTMKPTTPQAKPSTTNPTKPVTSSKPSTSSPSTAAATCPYKGVPKGSSKAAKLYTADDLKKALQKFAATKKAAGTKPKRSSIHEDLAERDLVERASANHPSAQKTIKLYHGTSVASAQALAAGSPVKISDKAGEFTAAGYSGFYLTDMLEAAAQYARQYINSEEIAVLEYTWNPTGMQVKELDNKTPADRELAEDFMLQNMEGENMGGVNMVGFKSSDFDMISGPHAVAGMNGLTSNFWQYAITRPNGMKGLSKPTYKVYDCKDVPTGELPYLDGFQDA</sequence>
<dbReference type="AlphaFoldDB" id="A0A0D0D0M2"/>